<reference evidence="1 2" key="1">
    <citation type="submission" date="2015-01" db="EMBL/GenBank/DDBJ databases">
        <authorList>
            <person name="Xiang T."/>
            <person name="Song Y."/>
            <person name="Huang L."/>
            <person name="Wang B."/>
            <person name="Wu P."/>
        </authorList>
    </citation>
    <scope>NUCLEOTIDE SEQUENCE [LARGE SCALE GENOMIC DNA]</scope>
    <source>
        <strain evidence="1 2">CcD38</strain>
    </source>
</reference>
<name>A0A0B7IGQ5_9FLAO</name>
<sequence length="61" mass="7306">MKNILKKVGEKFFLFKIYFYICSVKSKFVENEKIIEYRRTAYGIFMAETNCLYERFVGGLS</sequence>
<dbReference type="AlphaFoldDB" id="A0A0B7IGQ5"/>
<evidence type="ECO:0000313" key="1">
    <source>
        <dbReference type="EMBL" id="CEN49779.1"/>
    </source>
</evidence>
<proteinExistence type="predicted"/>
<protein>
    <submittedName>
        <fullName evidence="1">Uncharacterized protein</fullName>
    </submittedName>
</protein>
<dbReference type="EMBL" id="CDOI01000208">
    <property type="protein sequence ID" value="CEN49779.1"/>
    <property type="molecule type" value="Genomic_DNA"/>
</dbReference>
<evidence type="ECO:0000313" key="2">
    <source>
        <dbReference type="Proteomes" id="UP000045051"/>
    </source>
</evidence>
<gene>
    <name evidence="1" type="ORF">CCAND38_910006</name>
</gene>
<keyword evidence="2" id="KW-1185">Reference proteome</keyword>
<dbReference type="Proteomes" id="UP000045051">
    <property type="component" value="Unassembled WGS sequence"/>
</dbReference>
<accession>A0A0B7IGQ5</accession>
<organism evidence="1 2">
    <name type="scientific">Capnocytophaga canis</name>
    <dbReference type="NCBI Taxonomy" id="1848903"/>
    <lineage>
        <taxon>Bacteria</taxon>
        <taxon>Pseudomonadati</taxon>
        <taxon>Bacteroidota</taxon>
        <taxon>Flavobacteriia</taxon>
        <taxon>Flavobacteriales</taxon>
        <taxon>Flavobacteriaceae</taxon>
        <taxon>Capnocytophaga</taxon>
    </lineage>
</organism>